<name>A0AAD5QL20_PARTN</name>
<sequence length="50" mass="5669">MNHAAEKLLRWYADCELRVSDEQIDLRKQLHVVALKLCIKVETGGGRTGC</sequence>
<dbReference type="EMBL" id="JAHQIW010001705">
    <property type="protein sequence ID" value="KAJ1353394.1"/>
    <property type="molecule type" value="Genomic_DNA"/>
</dbReference>
<protein>
    <submittedName>
        <fullName evidence="1">Uncharacterized protein</fullName>
    </submittedName>
</protein>
<evidence type="ECO:0000313" key="2">
    <source>
        <dbReference type="Proteomes" id="UP001196413"/>
    </source>
</evidence>
<comment type="caution">
    <text evidence="1">The sequence shown here is derived from an EMBL/GenBank/DDBJ whole genome shotgun (WGS) entry which is preliminary data.</text>
</comment>
<keyword evidence="2" id="KW-1185">Reference proteome</keyword>
<dbReference type="Proteomes" id="UP001196413">
    <property type="component" value="Unassembled WGS sequence"/>
</dbReference>
<proteinExistence type="predicted"/>
<accession>A0AAD5QL20</accession>
<gene>
    <name evidence="1" type="ORF">KIN20_010010</name>
</gene>
<dbReference type="AlphaFoldDB" id="A0AAD5QL20"/>
<evidence type="ECO:0000313" key="1">
    <source>
        <dbReference type="EMBL" id="KAJ1353394.1"/>
    </source>
</evidence>
<organism evidence="1 2">
    <name type="scientific">Parelaphostrongylus tenuis</name>
    <name type="common">Meningeal worm</name>
    <dbReference type="NCBI Taxonomy" id="148309"/>
    <lineage>
        <taxon>Eukaryota</taxon>
        <taxon>Metazoa</taxon>
        <taxon>Ecdysozoa</taxon>
        <taxon>Nematoda</taxon>
        <taxon>Chromadorea</taxon>
        <taxon>Rhabditida</taxon>
        <taxon>Rhabditina</taxon>
        <taxon>Rhabditomorpha</taxon>
        <taxon>Strongyloidea</taxon>
        <taxon>Metastrongylidae</taxon>
        <taxon>Parelaphostrongylus</taxon>
    </lineage>
</organism>
<reference evidence="1" key="1">
    <citation type="submission" date="2021-06" db="EMBL/GenBank/DDBJ databases">
        <title>Parelaphostrongylus tenuis whole genome reference sequence.</title>
        <authorList>
            <person name="Garwood T.J."/>
            <person name="Larsen P.A."/>
            <person name="Fountain-Jones N.M."/>
            <person name="Garbe J.R."/>
            <person name="Macchietto M.G."/>
            <person name="Kania S.A."/>
            <person name="Gerhold R.W."/>
            <person name="Richards J.E."/>
            <person name="Wolf T.M."/>
        </authorList>
    </citation>
    <scope>NUCLEOTIDE SEQUENCE</scope>
    <source>
        <strain evidence="1">MNPRO001-30</strain>
        <tissue evidence="1">Meninges</tissue>
    </source>
</reference>